<keyword evidence="5 8" id="KW-0804">Transcription</keyword>
<dbReference type="GO" id="GO:0006357">
    <property type="term" value="P:regulation of transcription by RNA polymerase II"/>
    <property type="evidence" value="ECO:0007669"/>
    <property type="project" value="InterPro"/>
</dbReference>
<evidence type="ECO:0000256" key="7">
    <source>
        <dbReference type="ARBA" id="ARBA00032014"/>
    </source>
</evidence>
<evidence type="ECO:0000313" key="10">
    <source>
        <dbReference type="EMBL" id="KAF8913947.1"/>
    </source>
</evidence>
<dbReference type="OrthoDB" id="10251234at2759"/>
<dbReference type="Pfam" id="PF10156">
    <property type="entry name" value="Med17"/>
    <property type="match status" value="1"/>
</dbReference>
<dbReference type="GO" id="GO:0070847">
    <property type="term" value="C:core mediator complex"/>
    <property type="evidence" value="ECO:0007669"/>
    <property type="project" value="TreeGrafter"/>
</dbReference>
<evidence type="ECO:0000256" key="1">
    <source>
        <dbReference type="ARBA" id="ARBA00004123"/>
    </source>
</evidence>
<comment type="subcellular location">
    <subcellularLocation>
        <location evidence="1 8">Nucleus</location>
    </subcellularLocation>
</comment>
<dbReference type="PANTHER" id="PTHR13114:SF7">
    <property type="entry name" value="MEDIATOR OF RNA POLYMERASE II TRANSCRIPTION SUBUNIT 17"/>
    <property type="match status" value="1"/>
</dbReference>
<dbReference type="Proteomes" id="UP000724874">
    <property type="component" value="Unassembled WGS sequence"/>
</dbReference>
<evidence type="ECO:0000256" key="8">
    <source>
        <dbReference type="RuleBase" id="RU364140"/>
    </source>
</evidence>
<keyword evidence="4 8" id="KW-0805">Transcription regulation</keyword>
<proteinExistence type="inferred from homology"/>
<dbReference type="PANTHER" id="PTHR13114">
    <property type="entry name" value="MEDIATOR OF RNA POLYMERASE II TRANSCRIPTION SUBUNIT 17"/>
    <property type="match status" value="1"/>
</dbReference>
<evidence type="ECO:0000256" key="4">
    <source>
        <dbReference type="ARBA" id="ARBA00023015"/>
    </source>
</evidence>
<accession>A0A9P5P1N3</accession>
<dbReference type="GO" id="GO:0003712">
    <property type="term" value="F:transcription coregulator activity"/>
    <property type="evidence" value="ECO:0007669"/>
    <property type="project" value="InterPro"/>
</dbReference>
<protein>
    <recommendedName>
        <fullName evidence="3 8">Mediator of RNA polymerase II transcription subunit 17</fullName>
    </recommendedName>
    <alternativeName>
        <fullName evidence="7 8">Mediator complex subunit 17</fullName>
    </alternativeName>
</protein>
<keyword evidence="8" id="KW-0010">Activator</keyword>
<evidence type="ECO:0000256" key="2">
    <source>
        <dbReference type="ARBA" id="ARBA00005635"/>
    </source>
</evidence>
<evidence type="ECO:0000256" key="6">
    <source>
        <dbReference type="ARBA" id="ARBA00023242"/>
    </source>
</evidence>
<dbReference type="EMBL" id="JADNYJ010000001">
    <property type="protein sequence ID" value="KAF8913947.1"/>
    <property type="molecule type" value="Genomic_DNA"/>
</dbReference>
<keyword evidence="11" id="KW-1185">Reference proteome</keyword>
<feature type="region of interest" description="Disordered" evidence="9">
    <location>
        <begin position="76"/>
        <end position="96"/>
    </location>
</feature>
<evidence type="ECO:0000256" key="3">
    <source>
        <dbReference type="ARBA" id="ARBA00019610"/>
    </source>
</evidence>
<organism evidence="10 11">
    <name type="scientific">Gymnopilus junonius</name>
    <name type="common">Spectacular rustgill mushroom</name>
    <name type="synonym">Gymnopilus spectabilis subsp. junonius</name>
    <dbReference type="NCBI Taxonomy" id="109634"/>
    <lineage>
        <taxon>Eukaryota</taxon>
        <taxon>Fungi</taxon>
        <taxon>Dikarya</taxon>
        <taxon>Basidiomycota</taxon>
        <taxon>Agaricomycotina</taxon>
        <taxon>Agaricomycetes</taxon>
        <taxon>Agaricomycetidae</taxon>
        <taxon>Agaricales</taxon>
        <taxon>Agaricineae</taxon>
        <taxon>Hymenogastraceae</taxon>
        <taxon>Gymnopilus</taxon>
    </lineage>
</organism>
<comment type="caution">
    <text evidence="10">The sequence shown here is derived from an EMBL/GenBank/DDBJ whole genome shotgun (WGS) entry which is preliminary data.</text>
</comment>
<reference evidence="10" key="1">
    <citation type="submission" date="2020-11" db="EMBL/GenBank/DDBJ databases">
        <authorList>
            <consortium name="DOE Joint Genome Institute"/>
            <person name="Ahrendt S."/>
            <person name="Riley R."/>
            <person name="Andreopoulos W."/>
            <person name="LaButti K."/>
            <person name="Pangilinan J."/>
            <person name="Ruiz-duenas F.J."/>
            <person name="Barrasa J.M."/>
            <person name="Sanchez-Garcia M."/>
            <person name="Camarero S."/>
            <person name="Miyauchi S."/>
            <person name="Serrano A."/>
            <person name="Linde D."/>
            <person name="Babiker R."/>
            <person name="Drula E."/>
            <person name="Ayuso-Fernandez I."/>
            <person name="Pacheco R."/>
            <person name="Padilla G."/>
            <person name="Ferreira P."/>
            <person name="Barriuso J."/>
            <person name="Kellner H."/>
            <person name="Castanera R."/>
            <person name="Alfaro M."/>
            <person name="Ramirez L."/>
            <person name="Pisabarro A.G."/>
            <person name="Kuo A."/>
            <person name="Tritt A."/>
            <person name="Lipzen A."/>
            <person name="He G."/>
            <person name="Yan M."/>
            <person name="Ng V."/>
            <person name="Cullen D."/>
            <person name="Martin F."/>
            <person name="Rosso M.-N."/>
            <person name="Henrissat B."/>
            <person name="Hibbett D."/>
            <person name="Martinez A.T."/>
            <person name="Grigoriev I.V."/>
        </authorList>
    </citation>
    <scope>NUCLEOTIDE SEQUENCE</scope>
    <source>
        <strain evidence="10">AH 44721</strain>
    </source>
</reference>
<evidence type="ECO:0000256" key="5">
    <source>
        <dbReference type="ARBA" id="ARBA00023163"/>
    </source>
</evidence>
<keyword evidence="6 8" id="KW-0539">Nucleus</keyword>
<gene>
    <name evidence="8" type="primary">MED17</name>
    <name evidence="10" type="ORF">CPB84DRAFT_1669381</name>
</gene>
<comment type="function">
    <text evidence="8">Component of the Mediator complex, a coactivator involved in the regulated transcription of nearly all RNA polymerase II-dependent genes. Mediator functions as a bridge to convey information from gene-specific regulatory proteins to the basal RNA polymerase II transcription machinery. Mediator is recruited to promoters by direct interactions with regulatory proteins and serves as a scaffold for the assembly of a functional preinitiation complex with RNA polymerase II and the general transcription factors.</text>
</comment>
<comment type="similarity">
    <text evidence="2 8">Belongs to the Mediator complex subunit 17 family.</text>
</comment>
<dbReference type="GO" id="GO:0016592">
    <property type="term" value="C:mediator complex"/>
    <property type="evidence" value="ECO:0007669"/>
    <property type="project" value="InterPro"/>
</dbReference>
<evidence type="ECO:0000256" key="9">
    <source>
        <dbReference type="SAM" id="MobiDB-lite"/>
    </source>
</evidence>
<sequence>MSKIDVEPAWKNLRLSLERPYKDDSGHRIPVLYDLTPEGERIYEPKQTPSARLEANLLRIFSERGSDFFDRRDGLLLDDNQKPANGESGEETAAGDRECTPKTMTMKELHAMRSEIISQLFIALGEMSQARDLLSALLSGMLSSQSQVESLPSLLSATLVTKPPPITSVQAFNAQLTIGSKDEALRKAAALFKSASESMERSRLRGELYWVDALKIRRANWSLTPAPLPPGSATGKGADKTSKDFLISYGLEGSPPFFRRRAIATIPTLTDSSRELVFPLRQNTRLRIAIATVADYGKKFFSFLSPRPSSDATDPETSLIIAQTEVMDQEIFSLLVKEAGQLPTASARVSERLIAIDAAQGLELTFELVEYFTDQTESKVEENMCELIYHVLHVLLLRQQKGARRERGGESNRHFDTQSMLLQPIIDALQYQVFCERVEAELHRTVDALNAVGIPSSLSFTAVTESGQKLVSIVSDESTKALGGEAVIRVDSWRVMWFTFVSPSTLTAHLSQATLTISSLSQLCQLLMDEMERFLLQRICAIGQDLCQSLGGIWFIDLNRCVAKWEGCVLNFHISYGLDLSIQCSAFKVDATTGKQGQTQTYVNGTVPLMTWIQRIIQQSSHRP</sequence>
<dbReference type="InterPro" id="IPR019313">
    <property type="entry name" value="Mediator_Med17"/>
</dbReference>
<evidence type="ECO:0000313" key="11">
    <source>
        <dbReference type="Proteomes" id="UP000724874"/>
    </source>
</evidence>
<dbReference type="AlphaFoldDB" id="A0A9P5P1N3"/>
<comment type="subunit">
    <text evidence="8">Component of the Mediator complex.</text>
</comment>
<name>A0A9P5P1N3_GYMJU</name>